<dbReference type="InterPro" id="IPR008136">
    <property type="entry name" value="CinA_C"/>
</dbReference>
<evidence type="ECO:0000259" key="1">
    <source>
        <dbReference type="Pfam" id="PF02464"/>
    </source>
</evidence>
<dbReference type="InterPro" id="IPR036653">
    <property type="entry name" value="CinA-like_C"/>
</dbReference>
<name>A0A495XVU0_9MICO</name>
<dbReference type="Gene3D" id="3.90.950.20">
    <property type="entry name" value="CinA-like"/>
    <property type="match status" value="1"/>
</dbReference>
<protein>
    <submittedName>
        <fullName evidence="2">Nicotinamide-nucleotide amidase</fullName>
    </submittedName>
</protein>
<organism evidence="2 3">
    <name type="scientific">Terracoccus luteus</name>
    <dbReference type="NCBI Taxonomy" id="53356"/>
    <lineage>
        <taxon>Bacteria</taxon>
        <taxon>Bacillati</taxon>
        <taxon>Actinomycetota</taxon>
        <taxon>Actinomycetes</taxon>
        <taxon>Micrococcales</taxon>
        <taxon>Intrasporangiaceae</taxon>
        <taxon>Terracoccus</taxon>
    </lineage>
</organism>
<dbReference type="SUPFAM" id="SSF142433">
    <property type="entry name" value="CinA-like"/>
    <property type="match status" value="1"/>
</dbReference>
<feature type="domain" description="CinA C-terminal" evidence="1">
    <location>
        <begin position="2"/>
        <end position="141"/>
    </location>
</feature>
<dbReference type="AlphaFoldDB" id="A0A495XVU0"/>
<sequence>MRLLTERGETLSCAESLTAGLVAATVADTPGASAVLLGGVVAYAPRLKVELLGVPAELIDRVGTVDPAVAVALAEGVRARTGSTWALSTTGVAGPGPSEGKPAGTVHVAVAGPTGTVTRALRLTGTREEVRRRTVDELLGWACSVVSDCG</sequence>
<dbReference type="NCBIfam" id="TIGR00199">
    <property type="entry name" value="PncC_domain"/>
    <property type="match status" value="1"/>
</dbReference>
<reference evidence="2 3" key="1">
    <citation type="submission" date="2018-10" db="EMBL/GenBank/DDBJ databases">
        <title>Sequencing the genomes of 1000 actinobacteria strains.</title>
        <authorList>
            <person name="Klenk H.-P."/>
        </authorList>
    </citation>
    <scope>NUCLEOTIDE SEQUENCE [LARGE SCALE GENOMIC DNA]</scope>
    <source>
        <strain evidence="2 3">DSM 44267</strain>
    </source>
</reference>
<dbReference type="Pfam" id="PF02464">
    <property type="entry name" value="CinA"/>
    <property type="match status" value="1"/>
</dbReference>
<evidence type="ECO:0000313" key="2">
    <source>
        <dbReference type="EMBL" id="RKT77629.1"/>
    </source>
</evidence>
<accession>A0A495XVU0</accession>
<evidence type="ECO:0000313" key="3">
    <source>
        <dbReference type="Proteomes" id="UP000278440"/>
    </source>
</evidence>
<dbReference type="EMBL" id="RBXT01000001">
    <property type="protein sequence ID" value="RKT77629.1"/>
    <property type="molecule type" value="Genomic_DNA"/>
</dbReference>
<dbReference type="RefSeq" id="WP_245963478.1">
    <property type="nucleotide sequence ID" value="NZ_RBXT01000001.1"/>
</dbReference>
<gene>
    <name evidence="2" type="ORF">DFJ68_1053</name>
</gene>
<keyword evidence="3" id="KW-1185">Reference proteome</keyword>
<comment type="caution">
    <text evidence="2">The sequence shown here is derived from an EMBL/GenBank/DDBJ whole genome shotgun (WGS) entry which is preliminary data.</text>
</comment>
<proteinExistence type="predicted"/>
<dbReference type="Proteomes" id="UP000278440">
    <property type="component" value="Unassembled WGS sequence"/>
</dbReference>